<protein>
    <submittedName>
        <fullName evidence="2">Uncharacterized protein</fullName>
    </submittedName>
</protein>
<evidence type="ECO:0000313" key="2">
    <source>
        <dbReference type="EMBL" id="PIC12720.1"/>
    </source>
</evidence>
<feature type="compositionally biased region" description="Basic residues" evidence="1">
    <location>
        <begin position="1"/>
        <end position="11"/>
    </location>
</feature>
<keyword evidence="3" id="KW-1185">Reference proteome</keyword>
<evidence type="ECO:0000256" key="1">
    <source>
        <dbReference type="SAM" id="MobiDB-lite"/>
    </source>
</evidence>
<name>A0A2G5SCG9_9PELO</name>
<evidence type="ECO:0000313" key="3">
    <source>
        <dbReference type="Proteomes" id="UP000230233"/>
    </source>
</evidence>
<proteinExistence type="predicted"/>
<feature type="region of interest" description="Disordered" evidence="1">
    <location>
        <begin position="1"/>
        <end position="72"/>
    </location>
</feature>
<dbReference type="Proteomes" id="UP000230233">
    <property type="component" value="Unassembled WGS sequence"/>
</dbReference>
<accession>A0A2G5SCG9</accession>
<dbReference type="EMBL" id="PDUG01000019">
    <property type="protein sequence ID" value="PIC12720.1"/>
    <property type="molecule type" value="Genomic_DNA"/>
</dbReference>
<comment type="caution">
    <text evidence="2">The sequence shown here is derived from an EMBL/GenBank/DDBJ whole genome shotgun (WGS) entry which is preliminary data.</text>
</comment>
<feature type="compositionally biased region" description="Low complexity" evidence="1">
    <location>
        <begin position="54"/>
        <end position="65"/>
    </location>
</feature>
<gene>
    <name evidence="2" type="ORF">B9Z55_028235</name>
</gene>
<dbReference type="AlphaFoldDB" id="A0A2G5SCG9"/>
<reference evidence="3" key="1">
    <citation type="submission" date="2017-10" db="EMBL/GenBank/DDBJ databases">
        <title>Rapid genome shrinkage in a self-fertile nematode reveals novel sperm competition proteins.</title>
        <authorList>
            <person name="Yin D."/>
            <person name="Schwarz E.M."/>
            <person name="Thomas C.G."/>
            <person name="Felde R.L."/>
            <person name="Korf I.F."/>
            <person name="Cutter A.D."/>
            <person name="Schartner C.M."/>
            <person name="Ralston E.J."/>
            <person name="Meyer B.J."/>
            <person name="Haag E.S."/>
        </authorList>
    </citation>
    <scope>NUCLEOTIDE SEQUENCE [LARGE SCALE GENOMIC DNA]</scope>
    <source>
        <strain evidence="3">JU1422</strain>
    </source>
</reference>
<sequence length="163" mass="17647">MSPRKTRRHSTANRTAQPSGSPLPEPPKTGPSGRKSEAKGKSANAARKSSPQGSASTATETSTSSQLPVMELPPEDAIYTATLTIRALEEIIERTRALELATTANSTKLDDLARVLGHINADLDRIVHLERESLVLHRQAARFMTLMTGIFEGVHADRQQADP</sequence>
<organism evidence="2 3">
    <name type="scientific">Caenorhabditis nigoni</name>
    <dbReference type="NCBI Taxonomy" id="1611254"/>
    <lineage>
        <taxon>Eukaryota</taxon>
        <taxon>Metazoa</taxon>
        <taxon>Ecdysozoa</taxon>
        <taxon>Nematoda</taxon>
        <taxon>Chromadorea</taxon>
        <taxon>Rhabditida</taxon>
        <taxon>Rhabditina</taxon>
        <taxon>Rhabditomorpha</taxon>
        <taxon>Rhabditoidea</taxon>
        <taxon>Rhabditidae</taxon>
        <taxon>Peloderinae</taxon>
        <taxon>Caenorhabditis</taxon>
    </lineage>
</organism>